<organism evidence="1 2">
    <name type="scientific">candidate division WWE3 bacterium RIFOXYA2_FULL_46_9</name>
    <dbReference type="NCBI Taxonomy" id="1802636"/>
    <lineage>
        <taxon>Bacteria</taxon>
        <taxon>Katanobacteria</taxon>
    </lineage>
</organism>
<dbReference type="EMBL" id="MEVT01000010">
    <property type="protein sequence ID" value="OGC63007.1"/>
    <property type="molecule type" value="Genomic_DNA"/>
</dbReference>
<gene>
    <name evidence="1" type="ORF">A2264_01925</name>
</gene>
<name>A0A1F4W0P0_UNCKA</name>
<sequence>MFLPQPMIYTIKLTYCFKVQSDSREEAYRKAVEQMRREPGAYITGVVEGEFLKQKSLWKRLVFGW</sequence>
<evidence type="ECO:0000313" key="1">
    <source>
        <dbReference type="EMBL" id="OGC63007.1"/>
    </source>
</evidence>
<evidence type="ECO:0000313" key="2">
    <source>
        <dbReference type="Proteomes" id="UP000176614"/>
    </source>
</evidence>
<dbReference type="Proteomes" id="UP000176614">
    <property type="component" value="Unassembled WGS sequence"/>
</dbReference>
<comment type="caution">
    <text evidence="1">The sequence shown here is derived from an EMBL/GenBank/DDBJ whole genome shotgun (WGS) entry which is preliminary data.</text>
</comment>
<accession>A0A1F4W0P0</accession>
<proteinExistence type="predicted"/>
<protein>
    <submittedName>
        <fullName evidence="1">Uncharacterized protein</fullName>
    </submittedName>
</protein>
<reference evidence="1 2" key="1">
    <citation type="journal article" date="2016" name="Nat. Commun.">
        <title>Thousands of microbial genomes shed light on interconnected biogeochemical processes in an aquifer system.</title>
        <authorList>
            <person name="Anantharaman K."/>
            <person name="Brown C.T."/>
            <person name="Hug L.A."/>
            <person name="Sharon I."/>
            <person name="Castelle C.J."/>
            <person name="Probst A.J."/>
            <person name="Thomas B.C."/>
            <person name="Singh A."/>
            <person name="Wilkins M.J."/>
            <person name="Karaoz U."/>
            <person name="Brodie E.L."/>
            <person name="Williams K.H."/>
            <person name="Hubbard S.S."/>
            <person name="Banfield J.F."/>
        </authorList>
    </citation>
    <scope>NUCLEOTIDE SEQUENCE [LARGE SCALE GENOMIC DNA]</scope>
</reference>
<dbReference type="AlphaFoldDB" id="A0A1F4W0P0"/>